<reference evidence="1" key="2">
    <citation type="journal article" date="2024" name="Plant">
        <title>Genomic evolution and insights into agronomic trait innovations of Sesamum species.</title>
        <authorList>
            <person name="Miao H."/>
            <person name="Wang L."/>
            <person name="Qu L."/>
            <person name="Liu H."/>
            <person name="Sun Y."/>
            <person name="Le M."/>
            <person name="Wang Q."/>
            <person name="Wei S."/>
            <person name="Zheng Y."/>
            <person name="Lin W."/>
            <person name="Duan Y."/>
            <person name="Cao H."/>
            <person name="Xiong S."/>
            <person name="Wang X."/>
            <person name="Wei L."/>
            <person name="Li C."/>
            <person name="Ma Q."/>
            <person name="Ju M."/>
            <person name="Zhao R."/>
            <person name="Li G."/>
            <person name="Mu C."/>
            <person name="Tian Q."/>
            <person name="Mei H."/>
            <person name="Zhang T."/>
            <person name="Gao T."/>
            <person name="Zhang H."/>
        </authorList>
    </citation>
    <scope>NUCLEOTIDE SEQUENCE</scope>
    <source>
        <strain evidence="1">G02</strain>
    </source>
</reference>
<evidence type="ECO:0000313" key="1">
    <source>
        <dbReference type="EMBL" id="KAL0367259.1"/>
    </source>
</evidence>
<comment type="caution">
    <text evidence="1">The sequence shown here is derived from an EMBL/GenBank/DDBJ whole genome shotgun (WGS) entry which is preliminary data.</text>
</comment>
<dbReference type="Pfam" id="PF14223">
    <property type="entry name" value="Retrotran_gag_2"/>
    <property type="match status" value="1"/>
</dbReference>
<gene>
    <name evidence="1" type="ORF">Sradi_3616000</name>
</gene>
<dbReference type="EMBL" id="JACGWJ010000015">
    <property type="protein sequence ID" value="KAL0367259.1"/>
    <property type="molecule type" value="Genomic_DNA"/>
</dbReference>
<proteinExistence type="predicted"/>
<sequence>MDKPLPQTLLEGSLSDERETFERWHADHRKVQSIILASMFNDIQKQYDRLDDVASILQCMKEVYVIPDRRTRYIVTKEFFRTKMTEGSSNQEHGVKMLSLVEKLEDLKARINNDTYIDMILQSLPPSYNPFIVNFNMNGLEKSTMS</sequence>
<name>A0AAW2QHB2_SESRA</name>
<protein>
    <submittedName>
        <fullName evidence="1">Uncharacterized protein</fullName>
    </submittedName>
</protein>
<reference evidence="1" key="1">
    <citation type="submission" date="2020-06" db="EMBL/GenBank/DDBJ databases">
        <authorList>
            <person name="Li T."/>
            <person name="Hu X."/>
            <person name="Zhang T."/>
            <person name="Song X."/>
            <person name="Zhang H."/>
            <person name="Dai N."/>
            <person name="Sheng W."/>
            <person name="Hou X."/>
            <person name="Wei L."/>
        </authorList>
    </citation>
    <scope>NUCLEOTIDE SEQUENCE</scope>
    <source>
        <strain evidence="1">G02</strain>
        <tissue evidence="1">Leaf</tissue>
    </source>
</reference>
<dbReference type="AlphaFoldDB" id="A0AAW2QHB2"/>
<accession>A0AAW2QHB2</accession>
<organism evidence="1">
    <name type="scientific">Sesamum radiatum</name>
    <name type="common">Black benniseed</name>
    <dbReference type="NCBI Taxonomy" id="300843"/>
    <lineage>
        <taxon>Eukaryota</taxon>
        <taxon>Viridiplantae</taxon>
        <taxon>Streptophyta</taxon>
        <taxon>Embryophyta</taxon>
        <taxon>Tracheophyta</taxon>
        <taxon>Spermatophyta</taxon>
        <taxon>Magnoliopsida</taxon>
        <taxon>eudicotyledons</taxon>
        <taxon>Gunneridae</taxon>
        <taxon>Pentapetalae</taxon>
        <taxon>asterids</taxon>
        <taxon>lamiids</taxon>
        <taxon>Lamiales</taxon>
        <taxon>Pedaliaceae</taxon>
        <taxon>Sesamum</taxon>
    </lineage>
</organism>